<keyword evidence="1 3" id="KW-0808">Transferase</keyword>
<dbReference type="OrthoDB" id="9791837at2"/>
<dbReference type="Pfam" id="PF13649">
    <property type="entry name" value="Methyltransf_25"/>
    <property type="match status" value="1"/>
</dbReference>
<protein>
    <submittedName>
        <fullName evidence="3">Class I SAM-dependent methyltransferase</fullName>
    </submittedName>
</protein>
<evidence type="ECO:0000256" key="1">
    <source>
        <dbReference type="ARBA" id="ARBA00022679"/>
    </source>
</evidence>
<dbReference type="GO" id="GO:0032259">
    <property type="term" value="P:methylation"/>
    <property type="evidence" value="ECO:0007669"/>
    <property type="project" value="UniProtKB-KW"/>
</dbReference>
<keyword evidence="4" id="KW-1185">Reference proteome</keyword>
<reference evidence="3 4" key="1">
    <citation type="journal article" date="2019" name="Syst. Appl. Microbiol.">
        <title>New species of pathogenic Pseudomonas isolated from citrus in Tunisia: Proposal of Pseudomonas kairouanensis sp. nov. and Pseudomonas nabeulensis sp. nov.</title>
        <authorList>
            <person name="Oueslati M."/>
            <person name="Mulet M."/>
            <person name="Gomila M."/>
            <person name="Berge O."/>
            <person name="Hajlaoui M.R."/>
            <person name="Lalucat J."/>
            <person name="Sadfi-Zouaoui N."/>
            <person name="Garcia-Valdes E."/>
        </authorList>
    </citation>
    <scope>NUCLEOTIDE SEQUENCE [LARGE SCALE GENOMIC DNA]</scope>
    <source>
        <strain evidence="3 4">E10B</strain>
    </source>
</reference>
<dbReference type="SUPFAM" id="SSF53335">
    <property type="entry name" value="S-adenosyl-L-methionine-dependent methyltransferases"/>
    <property type="match status" value="1"/>
</dbReference>
<keyword evidence="3" id="KW-0489">Methyltransferase</keyword>
<sequence length="260" mass="30042">MNHQFDNLAKLYASMLDWPLRKHVEVPSVMRLIEKNLCDRDVLDYGCGPGIYTERLAKRGARKVLGYDTSEDMLTYARTHAAKKNLRITFTSTLGDNLNKQFDLVLAVYVMPYATTLHELTTMCAQMYNLLRPGGRLVSLPIHPHFHSDRNYYQNYGFRLSALNKSIPDREEGEELLLELFPPAFGNMINEHWEKSVIKEEIIAHYWSMTAMTDALTQAGFRSIKLYNHILDEQSDASLDRTFFQKYLDCPHAAILECLK</sequence>
<dbReference type="InterPro" id="IPR029063">
    <property type="entry name" value="SAM-dependent_MTases_sf"/>
</dbReference>
<evidence type="ECO:0000313" key="3">
    <source>
        <dbReference type="EMBL" id="TFY93472.1"/>
    </source>
</evidence>
<name>A0A4Z0B324_9PSED</name>
<feature type="domain" description="Methyltransferase" evidence="2">
    <location>
        <begin position="42"/>
        <end position="135"/>
    </location>
</feature>
<dbReference type="Gene3D" id="3.40.50.150">
    <property type="entry name" value="Vaccinia Virus protein VP39"/>
    <property type="match status" value="1"/>
</dbReference>
<accession>A0A4Z0B324</accession>
<dbReference type="RefSeq" id="WP_135308740.1">
    <property type="nucleotide sequence ID" value="NZ_QUZT01000022.1"/>
</dbReference>
<dbReference type="EMBL" id="QUZT01000022">
    <property type="protein sequence ID" value="TFY93472.1"/>
    <property type="molecule type" value="Genomic_DNA"/>
</dbReference>
<comment type="caution">
    <text evidence="3">The sequence shown here is derived from an EMBL/GenBank/DDBJ whole genome shotgun (WGS) entry which is preliminary data.</text>
</comment>
<dbReference type="AlphaFoldDB" id="A0A4Z0B324"/>
<dbReference type="Proteomes" id="UP000297734">
    <property type="component" value="Unassembled WGS sequence"/>
</dbReference>
<dbReference type="InterPro" id="IPR041698">
    <property type="entry name" value="Methyltransf_25"/>
</dbReference>
<dbReference type="PANTHER" id="PTHR43861">
    <property type="entry name" value="TRANS-ACONITATE 2-METHYLTRANSFERASE-RELATED"/>
    <property type="match status" value="1"/>
</dbReference>
<dbReference type="CDD" id="cd02440">
    <property type="entry name" value="AdoMet_MTases"/>
    <property type="match status" value="1"/>
</dbReference>
<organism evidence="3 4">
    <name type="scientific">Pseudomonas nabeulensis</name>
    <dbReference type="NCBI Taxonomy" id="2293833"/>
    <lineage>
        <taxon>Bacteria</taxon>
        <taxon>Pseudomonadati</taxon>
        <taxon>Pseudomonadota</taxon>
        <taxon>Gammaproteobacteria</taxon>
        <taxon>Pseudomonadales</taxon>
        <taxon>Pseudomonadaceae</taxon>
        <taxon>Pseudomonas</taxon>
    </lineage>
</organism>
<evidence type="ECO:0000313" key="4">
    <source>
        <dbReference type="Proteomes" id="UP000297734"/>
    </source>
</evidence>
<dbReference type="GO" id="GO:0008168">
    <property type="term" value="F:methyltransferase activity"/>
    <property type="evidence" value="ECO:0007669"/>
    <property type="project" value="UniProtKB-KW"/>
</dbReference>
<proteinExistence type="predicted"/>
<gene>
    <name evidence="3" type="ORF">DYL61_13640</name>
</gene>
<evidence type="ECO:0000259" key="2">
    <source>
        <dbReference type="Pfam" id="PF13649"/>
    </source>
</evidence>